<protein>
    <submittedName>
        <fullName evidence="3">Transposon Tf2-6 polyprotein</fullName>
    </submittedName>
</protein>
<dbReference type="Pfam" id="PF00665">
    <property type="entry name" value="rve"/>
    <property type="match status" value="1"/>
</dbReference>
<sequence length="534" mass="60369">MPVLEHRTQTKAARVINGKEVMPAFKYPWIVKISAPRLCSGSLISEKFVLTSAYCLTKSEMKFLYPTFRNSRKTCIVISAPGTHLQPGISMSFRNVRVYPIPPRNGNQKLREGHMQVVSLKECKPLPKCFRSNSSAFICTRANSKQSPCKGDSGATAFWDVGGGRAYIGLGVTSFPEEEQCEPSNPVTYINIFSYMDWIKKYVKNLPKPYEDYGSLDEITNTNGQRKQVVPRLLALASTFIAHARALRQLGVVIHAGTKNAICACVSSSAIASVEFLLSLPFSHSPVKRTCLILREQEPDGTFALPDARFSQIQIDFIGPFPPSNGQSYCLTIVDRFTRWREVIPTADMTAKTICRALLSVWISRFGWPAIITTDQGTNFESNLFRELRNLLGTNRIRCCDYHSKANGLVERLHRHLKRVIKAHENSQWSEIIPIVLLGMRSAVKKDINDTCAELVYGTDLRLPSDLFSTDKFTTTCNQTYVRFLREKMRSLQPIPTSAHTKSSMFVTIDLKNRFKTRCGRHVRFPKDLEQYIT</sequence>
<evidence type="ECO:0000313" key="3">
    <source>
        <dbReference type="EMBL" id="GFT85618.1"/>
    </source>
</evidence>
<dbReference type="GO" id="GO:0006508">
    <property type="term" value="P:proteolysis"/>
    <property type="evidence" value="ECO:0007669"/>
    <property type="project" value="InterPro"/>
</dbReference>
<name>A0A8X6U6H5_NEPPI</name>
<feature type="domain" description="Integrase catalytic" evidence="2">
    <location>
        <begin position="302"/>
        <end position="472"/>
    </location>
</feature>
<dbReference type="InterPro" id="IPR012337">
    <property type="entry name" value="RNaseH-like_sf"/>
</dbReference>
<dbReference type="InterPro" id="IPR001254">
    <property type="entry name" value="Trypsin_dom"/>
</dbReference>
<gene>
    <name evidence="3" type="primary">Tf2-6_59</name>
    <name evidence="3" type="ORF">NPIL_428021</name>
</gene>
<dbReference type="GO" id="GO:0003676">
    <property type="term" value="F:nucleic acid binding"/>
    <property type="evidence" value="ECO:0007669"/>
    <property type="project" value="InterPro"/>
</dbReference>
<dbReference type="InterPro" id="IPR001584">
    <property type="entry name" value="Integrase_cat-core"/>
</dbReference>
<reference evidence="3" key="1">
    <citation type="submission" date="2020-08" db="EMBL/GenBank/DDBJ databases">
        <title>Multicomponent nature underlies the extraordinary mechanical properties of spider dragline silk.</title>
        <authorList>
            <person name="Kono N."/>
            <person name="Nakamura H."/>
            <person name="Mori M."/>
            <person name="Yoshida Y."/>
            <person name="Ohtoshi R."/>
            <person name="Malay A.D."/>
            <person name="Moran D.A.P."/>
            <person name="Tomita M."/>
            <person name="Numata K."/>
            <person name="Arakawa K."/>
        </authorList>
    </citation>
    <scope>NUCLEOTIDE SEQUENCE</scope>
</reference>
<dbReference type="SUPFAM" id="SSF53098">
    <property type="entry name" value="Ribonuclease H-like"/>
    <property type="match status" value="1"/>
</dbReference>
<dbReference type="Pfam" id="PF00089">
    <property type="entry name" value="Trypsin"/>
    <property type="match status" value="2"/>
</dbReference>
<dbReference type="SUPFAM" id="SSF50494">
    <property type="entry name" value="Trypsin-like serine proteases"/>
    <property type="match status" value="1"/>
</dbReference>
<organism evidence="3 4">
    <name type="scientific">Nephila pilipes</name>
    <name type="common">Giant wood spider</name>
    <name type="synonym">Nephila maculata</name>
    <dbReference type="NCBI Taxonomy" id="299642"/>
    <lineage>
        <taxon>Eukaryota</taxon>
        <taxon>Metazoa</taxon>
        <taxon>Ecdysozoa</taxon>
        <taxon>Arthropoda</taxon>
        <taxon>Chelicerata</taxon>
        <taxon>Arachnida</taxon>
        <taxon>Araneae</taxon>
        <taxon>Araneomorphae</taxon>
        <taxon>Entelegynae</taxon>
        <taxon>Araneoidea</taxon>
        <taxon>Nephilidae</taxon>
        <taxon>Nephila</taxon>
    </lineage>
</organism>
<dbReference type="GO" id="GO:0015074">
    <property type="term" value="P:DNA integration"/>
    <property type="evidence" value="ECO:0007669"/>
    <property type="project" value="InterPro"/>
</dbReference>
<proteinExistence type="predicted"/>
<feature type="domain" description="Peptidase S1" evidence="1">
    <location>
        <begin position="15"/>
        <end position="204"/>
    </location>
</feature>
<comment type="caution">
    <text evidence="3">The sequence shown here is derived from an EMBL/GenBank/DDBJ whole genome shotgun (WGS) entry which is preliminary data.</text>
</comment>
<dbReference type="PROSITE" id="PS50994">
    <property type="entry name" value="INTEGRASE"/>
    <property type="match status" value="1"/>
</dbReference>
<accession>A0A8X6U6H5</accession>
<dbReference type="GO" id="GO:0004252">
    <property type="term" value="F:serine-type endopeptidase activity"/>
    <property type="evidence" value="ECO:0007669"/>
    <property type="project" value="InterPro"/>
</dbReference>
<dbReference type="PANTHER" id="PTHR38681:SF1">
    <property type="entry name" value="RETROVIRUS-RELATED POL POLYPROTEIN FROM TRANSPOSON 412-LIKE PROTEIN"/>
    <property type="match status" value="1"/>
</dbReference>
<dbReference type="AlphaFoldDB" id="A0A8X6U6H5"/>
<dbReference type="EMBL" id="BMAW01023942">
    <property type="protein sequence ID" value="GFT85618.1"/>
    <property type="molecule type" value="Genomic_DNA"/>
</dbReference>
<dbReference type="FunFam" id="3.30.420.10:FF:000032">
    <property type="entry name" value="Retrovirus-related Pol polyprotein from transposon 297-like Protein"/>
    <property type="match status" value="1"/>
</dbReference>
<dbReference type="SMART" id="SM00020">
    <property type="entry name" value="Tryp_SPc"/>
    <property type="match status" value="1"/>
</dbReference>
<evidence type="ECO:0000259" key="1">
    <source>
        <dbReference type="PROSITE" id="PS50240"/>
    </source>
</evidence>
<dbReference type="PANTHER" id="PTHR38681">
    <property type="entry name" value="RETROVIRUS-RELATED POL POLYPROTEIN FROM TRANSPOSON 412-LIKE PROTEIN-RELATED"/>
    <property type="match status" value="1"/>
</dbReference>
<dbReference type="InterPro" id="IPR036397">
    <property type="entry name" value="RNaseH_sf"/>
</dbReference>
<dbReference type="Gene3D" id="2.40.10.10">
    <property type="entry name" value="Trypsin-like serine proteases"/>
    <property type="match status" value="2"/>
</dbReference>
<dbReference type="PROSITE" id="PS50240">
    <property type="entry name" value="TRYPSIN_DOM"/>
    <property type="match status" value="1"/>
</dbReference>
<dbReference type="OrthoDB" id="6431229at2759"/>
<dbReference type="InterPro" id="IPR043504">
    <property type="entry name" value="Peptidase_S1_PA_chymotrypsin"/>
</dbReference>
<dbReference type="InterPro" id="IPR009003">
    <property type="entry name" value="Peptidase_S1_PA"/>
</dbReference>
<keyword evidence="4" id="KW-1185">Reference proteome</keyword>
<evidence type="ECO:0000313" key="4">
    <source>
        <dbReference type="Proteomes" id="UP000887013"/>
    </source>
</evidence>
<dbReference type="Gene3D" id="3.30.420.10">
    <property type="entry name" value="Ribonuclease H-like superfamily/Ribonuclease H"/>
    <property type="match status" value="1"/>
</dbReference>
<dbReference type="Proteomes" id="UP000887013">
    <property type="component" value="Unassembled WGS sequence"/>
</dbReference>
<evidence type="ECO:0000259" key="2">
    <source>
        <dbReference type="PROSITE" id="PS50994"/>
    </source>
</evidence>